<feature type="region of interest" description="Disordered" evidence="4">
    <location>
        <begin position="232"/>
        <end position="260"/>
    </location>
</feature>
<dbReference type="GO" id="GO:0061630">
    <property type="term" value="F:ubiquitin protein ligase activity"/>
    <property type="evidence" value="ECO:0007669"/>
    <property type="project" value="TreeGrafter"/>
</dbReference>
<dbReference type="GO" id="GO:0005737">
    <property type="term" value="C:cytoplasm"/>
    <property type="evidence" value="ECO:0007669"/>
    <property type="project" value="TreeGrafter"/>
</dbReference>
<dbReference type="PROSITE" id="PS50089">
    <property type="entry name" value="ZF_RING_2"/>
    <property type="match status" value="1"/>
</dbReference>
<dbReference type="GO" id="GO:0005886">
    <property type="term" value="C:plasma membrane"/>
    <property type="evidence" value="ECO:0007669"/>
    <property type="project" value="TreeGrafter"/>
</dbReference>
<keyword evidence="7" id="KW-1185">Reference proteome</keyword>
<feature type="region of interest" description="Disordered" evidence="4">
    <location>
        <begin position="373"/>
        <end position="399"/>
    </location>
</feature>
<dbReference type="EMBL" id="JADBJN010000002">
    <property type="protein sequence ID" value="KAG5676806.1"/>
    <property type="molecule type" value="Genomic_DNA"/>
</dbReference>
<dbReference type="GO" id="GO:1902042">
    <property type="term" value="P:negative regulation of extrinsic apoptotic signaling pathway via death domain receptors"/>
    <property type="evidence" value="ECO:0007669"/>
    <property type="project" value="TreeGrafter"/>
</dbReference>
<evidence type="ECO:0000313" key="6">
    <source>
        <dbReference type="EMBL" id="KAG5676806.1"/>
    </source>
</evidence>
<dbReference type="InterPro" id="IPR001841">
    <property type="entry name" value="Znf_RING"/>
</dbReference>
<dbReference type="GO" id="GO:0043161">
    <property type="term" value="P:proteasome-mediated ubiquitin-dependent protein catabolic process"/>
    <property type="evidence" value="ECO:0007669"/>
    <property type="project" value="TreeGrafter"/>
</dbReference>
<name>A0A9J6C5F2_POLVA</name>
<dbReference type="Pfam" id="PF22968">
    <property type="entry name" value="RNF34L-like_3rd"/>
    <property type="match status" value="1"/>
</dbReference>
<evidence type="ECO:0000259" key="5">
    <source>
        <dbReference type="PROSITE" id="PS50089"/>
    </source>
</evidence>
<feature type="region of interest" description="Disordered" evidence="4">
    <location>
        <begin position="97"/>
        <end position="168"/>
    </location>
</feature>
<keyword evidence="1 3" id="KW-0863">Zinc-finger</keyword>
<feature type="compositionally biased region" description="Low complexity" evidence="4">
    <location>
        <begin position="124"/>
        <end position="144"/>
    </location>
</feature>
<dbReference type="AlphaFoldDB" id="A0A9J6C5F2"/>
<keyword evidence="2" id="KW-0862">Zinc</keyword>
<dbReference type="PANTHER" id="PTHR14879:SF15">
    <property type="entry name" value="E3 UBIQUITIN-PROTEIN LIGASE RIFIFYLIN-LIKE PROTEIN"/>
    <property type="match status" value="1"/>
</dbReference>
<dbReference type="Gene3D" id="3.30.40.10">
    <property type="entry name" value="Zinc/RING finger domain, C3HC4 (zinc finger)"/>
    <property type="match status" value="1"/>
</dbReference>
<feature type="compositionally biased region" description="Polar residues" evidence="4">
    <location>
        <begin position="145"/>
        <end position="164"/>
    </location>
</feature>
<keyword evidence="1 3" id="KW-0479">Metal-binding</keyword>
<dbReference type="CDD" id="cd16500">
    <property type="entry name" value="RING-HC_CARP"/>
    <property type="match status" value="1"/>
</dbReference>
<organism evidence="6 7">
    <name type="scientific">Polypedilum vanderplanki</name>
    <name type="common">Sleeping chironomid midge</name>
    <dbReference type="NCBI Taxonomy" id="319348"/>
    <lineage>
        <taxon>Eukaryota</taxon>
        <taxon>Metazoa</taxon>
        <taxon>Ecdysozoa</taxon>
        <taxon>Arthropoda</taxon>
        <taxon>Hexapoda</taxon>
        <taxon>Insecta</taxon>
        <taxon>Pterygota</taxon>
        <taxon>Neoptera</taxon>
        <taxon>Endopterygota</taxon>
        <taxon>Diptera</taxon>
        <taxon>Nematocera</taxon>
        <taxon>Chironomoidea</taxon>
        <taxon>Chironomidae</taxon>
        <taxon>Chironominae</taxon>
        <taxon>Polypedilum</taxon>
        <taxon>Polypedilum</taxon>
    </lineage>
</organism>
<gene>
    <name evidence="6" type="ORF">PVAND_006614</name>
</gene>
<dbReference type="Proteomes" id="UP001107558">
    <property type="component" value="Chromosome 2"/>
</dbReference>
<dbReference type="SUPFAM" id="SSF68906">
    <property type="entry name" value="SAP domain"/>
    <property type="match status" value="1"/>
</dbReference>
<feature type="compositionally biased region" description="Low complexity" evidence="4">
    <location>
        <begin position="200"/>
        <end position="209"/>
    </location>
</feature>
<dbReference type="InterPro" id="IPR036361">
    <property type="entry name" value="SAP_dom_sf"/>
</dbReference>
<feature type="domain" description="RING-type" evidence="5">
    <location>
        <begin position="511"/>
        <end position="546"/>
    </location>
</feature>
<evidence type="ECO:0000256" key="4">
    <source>
        <dbReference type="SAM" id="MobiDB-lite"/>
    </source>
</evidence>
<feature type="region of interest" description="Disordered" evidence="4">
    <location>
        <begin position="181"/>
        <end position="211"/>
    </location>
</feature>
<evidence type="ECO:0000313" key="7">
    <source>
        <dbReference type="Proteomes" id="UP001107558"/>
    </source>
</evidence>
<dbReference type="SUPFAM" id="SSF57850">
    <property type="entry name" value="RING/U-box"/>
    <property type="match status" value="1"/>
</dbReference>
<feature type="compositionally biased region" description="Polar residues" evidence="4">
    <location>
        <begin position="107"/>
        <end position="123"/>
    </location>
</feature>
<dbReference type="FunFam" id="3.30.40.10:FF:000110">
    <property type="entry name" value="E3 ubiquitin-protein ligase RNF34 isoform X1"/>
    <property type="match status" value="1"/>
</dbReference>
<dbReference type="GO" id="GO:0008270">
    <property type="term" value="F:zinc ion binding"/>
    <property type="evidence" value="ECO:0007669"/>
    <property type="project" value="UniProtKB-KW"/>
</dbReference>
<dbReference type="InterPro" id="IPR055111">
    <property type="entry name" value="RNF34_RFFL_HeH"/>
</dbReference>
<evidence type="ECO:0000256" key="3">
    <source>
        <dbReference type="PROSITE-ProRule" id="PRU00175"/>
    </source>
</evidence>
<dbReference type="OrthoDB" id="3045089at2759"/>
<reference evidence="6" key="1">
    <citation type="submission" date="2021-03" db="EMBL/GenBank/DDBJ databases">
        <title>Chromosome level genome of the anhydrobiotic midge Polypedilum vanderplanki.</title>
        <authorList>
            <person name="Yoshida Y."/>
            <person name="Kikawada T."/>
            <person name="Gusev O."/>
        </authorList>
    </citation>
    <scope>NUCLEOTIDE SEQUENCE</scope>
    <source>
        <strain evidence="6">NIAS01</strain>
        <tissue evidence="6">Whole body or cell culture</tissue>
    </source>
</reference>
<dbReference type="Pfam" id="PF13920">
    <property type="entry name" value="zf-C3HC4_3"/>
    <property type="match status" value="1"/>
</dbReference>
<dbReference type="Gene3D" id="1.10.720.30">
    <property type="entry name" value="SAP domain"/>
    <property type="match status" value="1"/>
</dbReference>
<evidence type="ECO:0000256" key="2">
    <source>
        <dbReference type="ARBA" id="ARBA00022833"/>
    </source>
</evidence>
<dbReference type="PANTHER" id="PTHR14879">
    <property type="entry name" value="CASPASE REGULATOR, RING FINGER DOMAIN-CONTAINING"/>
    <property type="match status" value="1"/>
</dbReference>
<accession>A0A9J6C5F2</accession>
<comment type="caution">
    <text evidence="6">The sequence shown here is derived from an EMBL/GenBank/DDBJ whole genome shotgun (WGS) entry which is preliminary data.</text>
</comment>
<dbReference type="InterPro" id="IPR051728">
    <property type="entry name" value="RING-FYVE_E3_ubiquitin-ligase"/>
</dbReference>
<sequence length="558" mass="62867">MELKTKDLVFFLQSRKINISGIVEKEELCNLIINHINSSSYYDTNFDNNPSSSSANADFDNYTQSFDQIKQTCQNIFSSLTDKIASDFQKTTCFNQNTTQNQHKDNVTTQQPRSRSRYNNVEQTPGTSYTTTTAAPNTAPPQKTSLYETQSDTKPILQKSNPNCDCSDEEMDEICEKSQSIINGNNTNDNYHKMKKTKLSNSSSNNSSSFEEVLATTVGGKQQSDDDWQFIESQNSNDKPLNSDILNQGESSSSFQRKKDTTSQIINESELIKSCALDSNIPLDNNIRRRCSDSSLLNIKKTNSMNIDISSFNANKNEFRKIKVSCNKCGKSKSKIKNEILKLGEQLKTSNKSEDEINAKIKEFMDYLESKNQLSEMTETDSSETSSHAMKNDAERNASVSNEEICENIFDENDGINVYASNIESEITSQQQQPSCSSIEKTKRFISLGDISSSADLELMTVKQLKEILMLNRVDYKGCCEKNELKERVQRLWESHVSAPPSDKLASIDLCKICMDAPIECVFLECGHSLGCISCCKVLNECPICRSYIVRVVRIFKS</sequence>
<dbReference type="Gene3D" id="1.10.720.140">
    <property type="match status" value="1"/>
</dbReference>
<evidence type="ECO:0000256" key="1">
    <source>
        <dbReference type="ARBA" id="ARBA00022771"/>
    </source>
</evidence>
<dbReference type="InterPro" id="IPR013083">
    <property type="entry name" value="Znf_RING/FYVE/PHD"/>
</dbReference>
<proteinExistence type="predicted"/>
<feature type="compositionally biased region" description="Polar residues" evidence="4">
    <location>
        <begin position="232"/>
        <end position="255"/>
    </location>
</feature>
<protein>
    <recommendedName>
        <fullName evidence="5">RING-type domain-containing protein</fullName>
    </recommendedName>
</protein>
<dbReference type="GO" id="GO:0070936">
    <property type="term" value="P:protein K48-linked ubiquitination"/>
    <property type="evidence" value="ECO:0007669"/>
    <property type="project" value="TreeGrafter"/>
</dbReference>